<dbReference type="AlphaFoldDB" id="A0AAV4CIL0"/>
<dbReference type="GO" id="GO:0007155">
    <property type="term" value="P:cell adhesion"/>
    <property type="evidence" value="ECO:0007669"/>
    <property type="project" value="TreeGrafter"/>
</dbReference>
<dbReference type="InterPro" id="IPR050904">
    <property type="entry name" value="Adhesion/Biosynth-related"/>
</dbReference>
<feature type="domain" description="FAS1" evidence="2">
    <location>
        <begin position="273"/>
        <end position="402"/>
    </location>
</feature>
<dbReference type="PROSITE" id="PS50213">
    <property type="entry name" value="FAS1"/>
    <property type="match status" value="2"/>
</dbReference>
<protein>
    <submittedName>
        <fullName evidence="3">Transforming growth factor-beta-induced protein ig-h3-like</fullName>
    </submittedName>
</protein>
<comment type="caution">
    <text evidence="3">The sequence shown here is derived from an EMBL/GenBank/DDBJ whole genome shotgun (WGS) entry which is preliminary data.</text>
</comment>
<evidence type="ECO:0000313" key="4">
    <source>
        <dbReference type="Proteomes" id="UP000735302"/>
    </source>
</evidence>
<dbReference type="GO" id="GO:0005615">
    <property type="term" value="C:extracellular space"/>
    <property type="evidence" value="ECO:0007669"/>
    <property type="project" value="TreeGrafter"/>
</dbReference>
<organism evidence="3 4">
    <name type="scientific">Plakobranchus ocellatus</name>
    <dbReference type="NCBI Taxonomy" id="259542"/>
    <lineage>
        <taxon>Eukaryota</taxon>
        <taxon>Metazoa</taxon>
        <taxon>Spiralia</taxon>
        <taxon>Lophotrochozoa</taxon>
        <taxon>Mollusca</taxon>
        <taxon>Gastropoda</taxon>
        <taxon>Heterobranchia</taxon>
        <taxon>Euthyneura</taxon>
        <taxon>Panpulmonata</taxon>
        <taxon>Sacoglossa</taxon>
        <taxon>Placobranchoidea</taxon>
        <taxon>Plakobranchidae</taxon>
        <taxon>Plakobranchus</taxon>
    </lineage>
</organism>
<keyword evidence="1" id="KW-0472">Membrane</keyword>
<feature type="domain" description="FAS1" evidence="2">
    <location>
        <begin position="134"/>
        <end position="269"/>
    </location>
</feature>
<sequence>MSSNSLQLSTPVQRYKDPIALQAHRPLLLQIKERRSLSFSALWIFVFGINLVTSATMQLLPACLLLALVAGFSSARHAPQETHAYLDVNIDNVKKMILEYRPEEELEKSEDMMSDLAARMWHETIKHAESEPVTLDPIPGVATSLGLTELVKAVVAAGLAETLSGPGPFTVFGPSNEAFNNLPDWEKKAIKDVKVLADILKFHVLAGKVMSSDLSNDLVATTVEGKKLRVNLYKKKAGLVATAQCSPIDLNKVDNAASNGVIHVLNRVMFPPSGTIVEAVSKCPAFKTLTKAVQVAGLVDTLNGEGPFTLFAPTDKAFAKLPPGALDKLIANPTELAKVLTYHVVAGTLCSPGLESSTAKTVEGQDVKVVVSGAGVTVNNAKVIAPDASVTNGVVHGIDTVLLPPTFELP</sequence>
<dbReference type="GO" id="GO:0031012">
    <property type="term" value="C:extracellular matrix"/>
    <property type="evidence" value="ECO:0007669"/>
    <property type="project" value="TreeGrafter"/>
</dbReference>
<dbReference type="GO" id="GO:0030198">
    <property type="term" value="P:extracellular matrix organization"/>
    <property type="evidence" value="ECO:0007669"/>
    <property type="project" value="TreeGrafter"/>
</dbReference>
<dbReference type="Gene3D" id="2.30.180.10">
    <property type="entry name" value="FAS1 domain"/>
    <property type="match status" value="2"/>
</dbReference>
<dbReference type="PANTHER" id="PTHR10900:SF77">
    <property type="entry name" value="FI19380P1"/>
    <property type="match status" value="1"/>
</dbReference>
<dbReference type="SMART" id="SM00554">
    <property type="entry name" value="FAS1"/>
    <property type="match status" value="2"/>
</dbReference>
<keyword evidence="4" id="KW-1185">Reference proteome</keyword>
<dbReference type="Pfam" id="PF02469">
    <property type="entry name" value="Fasciclin"/>
    <property type="match status" value="2"/>
</dbReference>
<dbReference type="PANTHER" id="PTHR10900">
    <property type="entry name" value="PERIOSTIN-RELATED"/>
    <property type="match status" value="1"/>
</dbReference>
<feature type="transmembrane region" description="Helical" evidence="1">
    <location>
        <begin position="42"/>
        <end position="72"/>
    </location>
</feature>
<name>A0AAV4CIL0_9GAST</name>
<gene>
    <name evidence="3" type="ORF">PoB_005920000</name>
</gene>
<dbReference type="InterPro" id="IPR036378">
    <property type="entry name" value="FAS1_dom_sf"/>
</dbReference>
<dbReference type="FunFam" id="2.30.180.10:FF:000032">
    <property type="entry name" value="Fasciclin domain-containing protein, putative"/>
    <property type="match status" value="2"/>
</dbReference>
<dbReference type="EMBL" id="BLXT01006675">
    <property type="protein sequence ID" value="GFO32695.1"/>
    <property type="molecule type" value="Genomic_DNA"/>
</dbReference>
<dbReference type="InterPro" id="IPR000782">
    <property type="entry name" value="FAS1_domain"/>
</dbReference>
<evidence type="ECO:0000259" key="2">
    <source>
        <dbReference type="PROSITE" id="PS50213"/>
    </source>
</evidence>
<dbReference type="Proteomes" id="UP000735302">
    <property type="component" value="Unassembled WGS sequence"/>
</dbReference>
<proteinExistence type="predicted"/>
<reference evidence="3 4" key="1">
    <citation type="journal article" date="2021" name="Elife">
        <title>Chloroplast acquisition without the gene transfer in kleptoplastic sea slugs, Plakobranchus ocellatus.</title>
        <authorList>
            <person name="Maeda T."/>
            <person name="Takahashi S."/>
            <person name="Yoshida T."/>
            <person name="Shimamura S."/>
            <person name="Takaki Y."/>
            <person name="Nagai Y."/>
            <person name="Toyoda A."/>
            <person name="Suzuki Y."/>
            <person name="Arimoto A."/>
            <person name="Ishii H."/>
            <person name="Satoh N."/>
            <person name="Nishiyama T."/>
            <person name="Hasebe M."/>
            <person name="Maruyama T."/>
            <person name="Minagawa J."/>
            <person name="Obokata J."/>
            <person name="Shigenobu S."/>
        </authorList>
    </citation>
    <scope>NUCLEOTIDE SEQUENCE [LARGE SCALE GENOMIC DNA]</scope>
</reference>
<accession>A0AAV4CIL0</accession>
<evidence type="ECO:0000256" key="1">
    <source>
        <dbReference type="SAM" id="Phobius"/>
    </source>
</evidence>
<keyword evidence="1" id="KW-1133">Transmembrane helix</keyword>
<dbReference type="GO" id="GO:0050839">
    <property type="term" value="F:cell adhesion molecule binding"/>
    <property type="evidence" value="ECO:0007669"/>
    <property type="project" value="TreeGrafter"/>
</dbReference>
<keyword evidence="1" id="KW-0812">Transmembrane</keyword>
<evidence type="ECO:0000313" key="3">
    <source>
        <dbReference type="EMBL" id="GFO32695.1"/>
    </source>
</evidence>
<dbReference type="SUPFAM" id="SSF82153">
    <property type="entry name" value="FAS1 domain"/>
    <property type="match status" value="2"/>
</dbReference>